<evidence type="ECO:0000256" key="6">
    <source>
        <dbReference type="ARBA" id="ARBA00022741"/>
    </source>
</evidence>
<evidence type="ECO:0000256" key="4">
    <source>
        <dbReference type="ARBA" id="ARBA00022679"/>
    </source>
</evidence>
<evidence type="ECO:0000256" key="5">
    <source>
        <dbReference type="ARBA" id="ARBA00022695"/>
    </source>
</evidence>
<dbReference type="InterPro" id="IPR050128">
    <property type="entry name" value="Sulfate_adenylyltrnsfr_sub2"/>
</dbReference>
<evidence type="ECO:0000256" key="1">
    <source>
        <dbReference type="ARBA" id="ARBA00008885"/>
    </source>
</evidence>
<keyword evidence="6" id="KW-0547">Nucleotide-binding</keyword>
<evidence type="ECO:0000256" key="8">
    <source>
        <dbReference type="ARBA" id="ARBA00030256"/>
    </source>
</evidence>
<dbReference type="NCBIfam" id="TIGR02039">
    <property type="entry name" value="CysD"/>
    <property type="match status" value="1"/>
</dbReference>
<dbReference type="InterPro" id="IPR002500">
    <property type="entry name" value="PAPS_reduct_dom"/>
</dbReference>
<dbReference type="EC" id="2.7.7.4" evidence="2"/>
<evidence type="ECO:0000259" key="11">
    <source>
        <dbReference type="Pfam" id="PF01507"/>
    </source>
</evidence>
<reference evidence="13" key="1">
    <citation type="journal article" date="2019" name="Int. J. Syst. Evol. Microbiol.">
        <title>The Global Catalogue of Microorganisms (GCM) 10K type strain sequencing project: providing services to taxonomists for standard genome sequencing and annotation.</title>
        <authorList>
            <consortium name="The Broad Institute Genomics Platform"/>
            <consortium name="The Broad Institute Genome Sequencing Center for Infectious Disease"/>
            <person name="Wu L."/>
            <person name="Ma J."/>
        </authorList>
    </citation>
    <scope>NUCLEOTIDE SEQUENCE [LARGE SCALE GENOMIC DNA]</scope>
    <source>
        <strain evidence="13">JCM 16545</strain>
    </source>
</reference>
<evidence type="ECO:0000256" key="7">
    <source>
        <dbReference type="ARBA" id="ARBA00022840"/>
    </source>
</evidence>
<evidence type="ECO:0000313" key="13">
    <source>
        <dbReference type="Proteomes" id="UP001597297"/>
    </source>
</evidence>
<sequence>MSNYNLSHLKQLEAEAIYVLRETAAQFENPGLLFSGGKDSIVMAHLAYKAFHPARIPFPLVHVDTGHNFPETIEFRDFYADKIGARLVIGSVQKSIDEGRVQEETGPDASRNALQTITLLDTIEEHNFDACLGGGRRDEEKARAKERFFSHRDDFGQWDPKNQRPELWNLFNGRKQQGEHFRVFPLSNWTEMDIWQYIKAENIDLPSLYFAAERECITRNGTILAISEFVSPREGEVVEKKSIRFRTMGDATITGAVESTATEFDGIIEEVAAARQTERGNRADDKRSETSMEDRKKEGYF</sequence>
<evidence type="ECO:0000256" key="3">
    <source>
        <dbReference type="ARBA" id="ARBA00022004"/>
    </source>
</evidence>
<dbReference type="PANTHER" id="PTHR43196:SF1">
    <property type="entry name" value="SULFATE ADENYLYLTRANSFERASE SUBUNIT 2"/>
    <property type="match status" value="1"/>
</dbReference>
<feature type="domain" description="Phosphoadenosine phosphosulphate reductase" evidence="11">
    <location>
        <begin position="32"/>
        <end position="255"/>
    </location>
</feature>
<comment type="caution">
    <text evidence="12">The sequence shown here is derived from an EMBL/GenBank/DDBJ whole genome shotgun (WGS) entry which is preliminary data.</text>
</comment>
<keyword evidence="7" id="KW-0067">ATP-binding</keyword>
<feature type="region of interest" description="Disordered" evidence="10">
    <location>
        <begin position="273"/>
        <end position="301"/>
    </location>
</feature>
<dbReference type="SUPFAM" id="SSF52402">
    <property type="entry name" value="Adenine nucleotide alpha hydrolases-like"/>
    <property type="match status" value="1"/>
</dbReference>
<evidence type="ECO:0000256" key="9">
    <source>
        <dbReference type="ARBA" id="ARBA00031812"/>
    </source>
</evidence>
<feature type="compositionally biased region" description="Basic and acidic residues" evidence="10">
    <location>
        <begin position="276"/>
        <end position="301"/>
    </location>
</feature>
<dbReference type="NCBIfam" id="NF003587">
    <property type="entry name" value="PRK05253.1"/>
    <property type="match status" value="1"/>
</dbReference>
<evidence type="ECO:0000313" key="12">
    <source>
        <dbReference type="EMBL" id="MFD2276180.1"/>
    </source>
</evidence>
<proteinExistence type="inferred from homology"/>
<dbReference type="NCBIfam" id="NF009214">
    <property type="entry name" value="PRK12563.1"/>
    <property type="match status" value="1"/>
</dbReference>
<organism evidence="12 13">
    <name type="scientific">Rubritalea spongiae</name>
    <dbReference type="NCBI Taxonomy" id="430797"/>
    <lineage>
        <taxon>Bacteria</taxon>
        <taxon>Pseudomonadati</taxon>
        <taxon>Verrucomicrobiota</taxon>
        <taxon>Verrucomicrobiia</taxon>
        <taxon>Verrucomicrobiales</taxon>
        <taxon>Rubritaleaceae</taxon>
        <taxon>Rubritalea</taxon>
    </lineage>
</organism>
<dbReference type="GO" id="GO:0004781">
    <property type="term" value="F:sulfate adenylyltransferase (ATP) activity"/>
    <property type="evidence" value="ECO:0007669"/>
    <property type="project" value="UniProtKB-EC"/>
</dbReference>
<dbReference type="RefSeq" id="WP_377094482.1">
    <property type="nucleotide sequence ID" value="NZ_JBHSJM010000001.1"/>
</dbReference>
<evidence type="ECO:0000256" key="10">
    <source>
        <dbReference type="SAM" id="MobiDB-lite"/>
    </source>
</evidence>
<keyword evidence="4 12" id="KW-0808">Transferase</keyword>
<dbReference type="Proteomes" id="UP001597297">
    <property type="component" value="Unassembled WGS sequence"/>
</dbReference>
<keyword evidence="5 12" id="KW-0548">Nucleotidyltransferase</keyword>
<evidence type="ECO:0000256" key="2">
    <source>
        <dbReference type="ARBA" id="ARBA00012391"/>
    </source>
</evidence>
<dbReference type="PIRSF" id="PIRSF002936">
    <property type="entry name" value="CysDAde_trans"/>
    <property type="match status" value="1"/>
</dbReference>
<protein>
    <recommendedName>
        <fullName evidence="3">Sulfate adenylyltransferase subunit 2</fullName>
        <ecNumber evidence="2">2.7.7.4</ecNumber>
    </recommendedName>
    <alternativeName>
        <fullName evidence="8">ATP-sulfurylase small subunit</fullName>
    </alternativeName>
    <alternativeName>
        <fullName evidence="9">Sulfate adenylate transferase</fullName>
    </alternativeName>
</protein>
<dbReference type="PANTHER" id="PTHR43196">
    <property type="entry name" value="SULFATE ADENYLYLTRANSFERASE SUBUNIT 2"/>
    <property type="match status" value="1"/>
</dbReference>
<dbReference type="Gene3D" id="3.40.50.620">
    <property type="entry name" value="HUPs"/>
    <property type="match status" value="1"/>
</dbReference>
<keyword evidence="13" id="KW-1185">Reference proteome</keyword>
<dbReference type="EMBL" id="JBHUJC010000020">
    <property type="protein sequence ID" value="MFD2276180.1"/>
    <property type="molecule type" value="Genomic_DNA"/>
</dbReference>
<dbReference type="InterPro" id="IPR011784">
    <property type="entry name" value="SO4_adenylTrfase_ssu"/>
</dbReference>
<comment type="similarity">
    <text evidence="1">Belongs to the PAPS reductase family. CysD subfamily.</text>
</comment>
<accession>A0ABW5E3F2</accession>
<name>A0ABW5E3F2_9BACT</name>
<dbReference type="InterPro" id="IPR014729">
    <property type="entry name" value="Rossmann-like_a/b/a_fold"/>
</dbReference>
<gene>
    <name evidence="12" type="primary">cysD</name>
    <name evidence="12" type="ORF">ACFSQZ_06855</name>
</gene>
<dbReference type="Pfam" id="PF01507">
    <property type="entry name" value="PAPS_reduct"/>
    <property type="match status" value="1"/>
</dbReference>